<keyword evidence="17" id="KW-1185">Reference proteome</keyword>
<dbReference type="InterPro" id="IPR027417">
    <property type="entry name" value="P-loop_NTPase"/>
</dbReference>
<evidence type="ECO:0000256" key="5">
    <source>
        <dbReference type="ARBA" id="ARBA00022454"/>
    </source>
</evidence>
<evidence type="ECO:0000256" key="13">
    <source>
        <dbReference type="ARBA" id="ARBA00023306"/>
    </source>
</evidence>
<proteinExistence type="predicted"/>
<evidence type="ECO:0000256" key="9">
    <source>
        <dbReference type="ARBA" id="ARBA00022776"/>
    </source>
</evidence>
<dbReference type="GO" id="GO:0030151">
    <property type="term" value="F:molybdenum ion binding"/>
    <property type="evidence" value="ECO:0007669"/>
    <property type="project" value="InterPro"/>
</dbReference>
<evidence type="ECO:0000256" key="1">
    <source>
        <dbReference type="ARBA" id="ARBA00004123"/>
    </source>
</evidence>
<evidence type="ECO:0000256" key="2">
    <source>
        <dbReference type="ARBA" id="ARBA00004629"/>
    </source>
</evidence>
<evidence type="ECO:0000313" key="16">
    <source>
        <dbReference type="EMBL" id="OLL22991.1"/>
    </source>
</evidence>
<dbReference type="GO" id="GO:0006397">
    <property type="term" value="P:mRNA processing"/>
    <property type="evidence" value="ECO:0007669"/>
    <property type="project" value="UniProtKB-KW"/>
</dbReference>
<dbReference type="Gene3D" id="2.60.120.1030">
    <property type="entry name" value="Clp1, DNA binding domain"/>
    <property type="match status" value="1"/>
</dbReference>
<dbReference type="GO" id="GO:0051731">
    <property type="term" value="F:polynucleotide 5'-hydroxyl-kinase activity"/>
    <property type="evidence" value="ECO:0007669"/>
    <property type="project" value="InterPro"/>
</dbReference>
<dbReference type="InterPro" id="IPR005303">
    <property type="entry name" value="MOCOS_middle"/>
</dbReference>
<keyword evidence="14" id="KW-0137">Centromere</keyword>
<organism evidence="16 17">
    <name type="scientific">Neolecta irregularis (strain DAH-3)</name>
    <dbReference type="NCBI Taxonomy" id="1198029"/>
    <lineage>
        <taxon>Eukaryota</taxon>
        <taxon>Fungi</taxon>
        <taxon>Dikarya</taxon>
        <taxon>Ascomycota</taxon>
        <taxon>Taphrinomycotina</taxon>
        <taxon>Neolectales</taxon>
        <taxon>Neolectaceae</taxon>
        <taxon>Neolecta</taxon>
    </lineage>
</organism>
<comment type="caution">
    <text evidence="16">The sequence shown here is derived from an EMBL/GenBank/DDBJ whole genome shotgun (WGS) entry which is preliminary data.</text>
</comment>
<dbReference type="InterPro" id="IPR032324">
    <property type="entry name" value="Clp1_N"/>
</dbReference>
<dbReference type="GO" id="GO:0006388">
    <property type="term" value="P:tRNA splicing, via endonucleolytic cleavage and ligation"/>
    <property type="evidence" value="ECO:0007669"/>
    <property type="project" value="TreeGrafter"/>
</dbReference>
<keyword evidence="8" id="KW-0547">Nucleotide-binding</keyword>
<dbReference type="Pfam" id="PF16575">
    <property type="entry name" value="CLP1_P"/>
    <property type="match status" value="2"/>
</dbReference>
<reference evidence="16 17" key="1">
    <citation type="submission" date="2016-04" db="EMBL/GenBank/DDBJ databases">
        <title>Evolutionary innovation and constraint leading to complex multicellularity in the Ascomycota.</title>
        <authorList>
            <person name="Cisse O."/>
            <person name="Nguyen A."/>
            <person name="Hewitt D.A."/>
            <person name="Jedd G."/>
            <person name="Stajich J.E."/>
        </authorList>
    </citation>
    <scope>NUCLEOTIDE SEQUENCE [LARGE SCALE GENOMIC DNA]</scope>
    <source>
        <strain evidence="16 17">DAH-3</strain>
    </source>
</reference>
<keyword evidence="10" id="KW-0995">Kinetochore</keyword>
<gene>
    <name evidence="16" type="ORF">NEOLI_003375</name>
</gene>
<sequence length="832" mass="93244">MSLTDGPRAKALKKVLERSLSQTVSRLTRERLAQCFPLVAQESAESLDSIHGSILDFLKEHGAVQFQEVMERRQTVQKLNELDQLIEDAKLRKDTGCESAKLPDNLSPELLVEAHLMPLKKKRLESLQGNLKQNDSMLREITENRSQITQMMATIEKSVDALESAAQSIQGLVDRTVLEELVKELEVRKCEIIIYPVKSCRGVRVQQAQLAKTGLKYDRLFMFVQKKINEDGSIKYIKMTQREYPQNILFSEDGKDVLELSISGTRNSIKVPLVPSQEFLSHCNRLPRVDIWTTNVTPLDMGLEYSLLFTNFFRIPIHLTYKDPTEKRYVAGNLPCSTTVQNGEKVVTSFSDGYPIMLTTEESLCDLNSRLLKPVEMSRFRPNIVLKGTGGPWVEDHWKEISIGTIGDFYVVSRCVRCVMPNVDPETGIPDTDHQPFKTLQQFRRIDKGAQVQGTFQVGDEISVLKTGEHCYQSAVDSKVWTLCRETEYRFEADFDNTVDIKLISGSAEIFGTELTIGPVYSFTGYKGAVYTWDGCTLEVTGVRSSEYIAEETPMSVYANLHFGLEKLRYGENGPRVLLVGPDDSGKTSIGKILVAYAVRMGREIDFINLDTREGVLSLPGTISAVNFSTILDVEQGFGTASATGPSQIPAKTPLVYYYGYDSPAGHAQYYKKLISRAALAFNARLSEDKTCTAPDYRCLFKRAKRGVSLIPRAVLIKRWDTTLSKTSSRISAVRTVCALLTGVSHVVVVGHERLYSDMLRQFESPQSITVLKVGKSGGCVERDDAYIRKLQHRAAKQYFYGEPKRNLNAYSVNLTLSSQAVFRLADGMPGS</sequence>
<dbReference type="GO" id="GO:0000444">
    <property type="term" value="C:MIS12/MIND type complex"/>
    <property type="evidence" value="ECO:0007669"/>
    <property type="project" value="InterPro"/>
</dbReference>
<dbReference type="InterPro" id="IPR011037">
    <property type="entry name" value="Pyrv_Knase-like_insert_dom_sf"/>
</dbReference>
<dbReference type="InterPro" id="IPR032319">
    <property type="entry name" value="CLP1_P"/>
</dbReference>
<evidence type="ECO:0000256" key="3">
    <source>
        <dbReference type="ARBA" id="ARBA00018706"/>
    </source>
</evidence>
<evidence type="ECO:0000256" key="6">
    <source>
        <dbReference type="ARBA" id="ARBA00022618"/>
    </source>
</evidence>
<keyword evidence="7" id="KW-0507">mRNA processing</keyword>
<dbReference type="InterPro" id="IPR007128">
    <property type="entry name" value="PMF1/Nnf1"/>
</dbReference>
<feature type="domain" description="MOSC" evidence="15">
    <location>
        <begin position="328"/>
        <end position="465"/>
    </location>
</feature>
<evidence type="ECO:0000259" key="15">
    <source>
        <dbReference type="PROSITE" id="PS51340"/>
    </source>
</evidence>
<keyword evidence="5" id="KW-0158">Chromosome</keyword>
<keyword evidence="11" id="KW-0067">ATP-binding</keyword>
<dbReference type="AlphaFoldDB" id="A0A1U7LKE2"/>
<dbReference type="GO" id="GO:0030170">
    <property type="term" value="F:pyridoxal phosphate binding"/>
    <property type="evidence" value="ECO:0007669"/>
    <property type="project" value="InterPro"/>
</dbReference>
<dbReference type="SUPFAM" id="SSF141673">
    <property type="entry name" value="MOSC N-terminal domain-like"/>
    <property type="match status" value="1"/>
</dbReference>
<dbReference type="InterPro" id="IPR005302">
    <property type="entry name" value="MoCF_Sase_C"/>
</dbReference>
<dbReference type="Gene3D" id="3.40.50.300">
    <property type="entry name" value="P-loop containing nucleotide triphosphate hydrolases"/>
    <property type="match status" value="1"/>
</dbReference>
<dbReference type="InterPro" id="IPR045116">
    <property type="entry name" value="Clp1/Grc3"/>
</dbReference>
<dbReference type="Pfam" id="PF16573">
    <property type="entry name" value="CLP1_N"/>
    <property type="match status" value="1"/>
</dbReference>
<dbReference type="FunFam" id="2.60.120.1030:FF:000001">
    <property type="entry name" value="Protein CLP1 homolog 5"/>
    <property type="match status" value="1"/>
</dbReference>
<evidence type="ECO:0000256" key="10">
    <source>
        <dbReference type="ARBA" id="ARBA00022838"/>
    </source>
</evidence>
<evidence type="ECO:0000256" key="7">
    <source>
        <dbReference type="ARBA" id="ARBA00022664"/>
    </source>
</evidence>
<evidence type="ECO:0000256" key="4">
    <source>
        <dbReference type="ARBA" id="ARBA00019824"/>
    </source>
</evidence>
<dbReference type="PANTHER" id="PTHR12755:SF6">
    <property type="entry name" value="POLYRIBONUCLEOTIDE 5'-HYDROXYL-KINASE CLP1"/>
    <property type="match status" value="1"/>
</dbReference>
<dbReference type="Proteomes" id="UP000186594">
    <property type="component" value="Unassembled WGS sequence"/>
</dbReference>
<evidence type="ECO:0000256" key="14">
    <source>
        <dbReference type="ARBA" id="ARBA00023328"/>
    </source>
</evidence>
<name>A0A1U7LKE2_NEOID</name>
<dbReference type="Pfam" id="PF03476">
    <property type="entry name" value="MOSC_N"/>
    <property type="match status" value="1"/>
</dbReference>
<dbReference type="SUPFAM" id="SSF50800">
    <property type="entry name" value="PK beta-barrel domain-like"/>
    <property type="match status" value="1"/>
</dbReference>
<dbReference type="OrthoDB" id="258143at2759"/>
<dbReference type="PROSITE" id="PS51340">
    <property type="entry name" value="MOSC"/>
    <property type="match status" value="1"/>
</dbReference>
<dbReference type="GO" id="GO:0005524">
    <property type="term" value="F:ATP binding"/>
    <property type="evidence" value="ECO:0007669"/>
    <property type="project" value="UniProtKB-KW"/>
</dbReference>
<dbReference type="GO" id="GO:0051301">
    <property type="term" value="P:cell division"/>
    <property type="evidence" value="ECO:0007669"/>
    <property type="project" value="UniProtKB-KW"/>
</dbReference>
<comment type="subcellular location">
    <subcellularLocation>
        <location evidence="2">Chromosome</location>
        <location evidence="2">Centromere</location>
        <location evidence="2">Kinetochore</location>
    </subcellularLocation>
    <subcellularLocation>
        <location evidence="1">Nucleus</location>
    </subcellularLocation>
</comment>
<dbReference type="GO" id="GO:0005634">
    <property type="term" value="C:nucleus"/>
    <property type="evidence" value="ECO:0007669"/>
    <property type="project" value="UniProtKB-SubCell"/>
</dbReference>
<evidence type="ECO:0000256" key="12">
    <source>
        <dbReference type="ARBA" id="ARBA00023242"/>
    </source>
</evidence>
<evidence type="ECO:0000313" key="17">
    <source>
        <dbReference type="Proteomes" id="UP000186594"/>
    </source>
</evidence>
<keyword evidence="6" id="KW-0132">Cell division</keyword>
<keyword evidence="9" id="KW-0498">Mitosis</keyword>
<evidence type="ECO:0000256" key="11">
    <source>
        <dbReference type="ARBA" id="ARBA00022840"/>
    </source>
</evidence>
<dbReference type="InterPro" id="IPR038239">
    <property type="entry name" value="Clp1_N_sf"/>
</dbReference>
<dbReference type="PANTHER" id="PTHR12755">
    <property type="entry name" value="CLEAVAGE/POLYADENYLATION FACTOR IA SUBUNIT CLP1P"/>
    <property type="match status" value="1"/>
</dbReference>
<accession>A0A1U7LKE2</accession>
<dbReference type="SUPFAM" id="SSF52540">
    <property type="entry name" value="P-loop containing nucleoside triphosphate hydrolases"/>
    <property type="match status" value="1"/>
</dbReference>
<keyword evidence="12" id="KW-0539">Nucleus</keyword>
<dbReference type="Pfam" id="PF03473">
    <property type="entry name" value="MOSC"/>
    <property type="match status" value="1"/>
</dbReference>
<dbReference type="EMBL" id="LXFE01002457">
    <property type="protein sequence ID" value="OLL22991.1"/>
    <property type="molecule type" value="Genomic_DNA"/>
</dbReference>
<dbReference type="Pfam" id="PF03980">
    <property type="entry name" value="Nnf1"/>
    <property type="match status" value="1"/>
</dbReference>
<keyword evidence="13" id="KW-0131">Cell cycle</keyword>
<dbReference type="STRING" id="1198029.A0A1U7LKE2"/>
<protein>
    <recommendedName>
        <fullName evidence="4">Polynucleotide 5'-hydroxyl-kinase GRC3</fullName>
    </recommendedName>
    <alternativeName>
        <fullName evidence="3">Polynucleotide 5'-hydroxyl-kinase grc3</fullName>
    </alternativeName>
</protein>
<evidence type="ECO:0000256" key="8">
    <source>
        <dbReference type="ARBA" id="ARBA00022741"/>
    </source>
</evidence>